<evidence type="ECO:0000313" key="12">
    <source>
        <dbReference type="Proteomes" id="UP000708576"/>
    </source>
</evidence>
<evidence type="ECO:0000256" key="8">
    <source>
        <dbReference type="PROSITE-ProRule" id="PRU01360"/>
    </source>
</evidence>
<evidence type="ECO:0000313" key="11">
    <source>
        <dbReference type="EMBL" id="MBS2101041.1"/>
    </source>
</evidence>
<evidence type="ECO:0000256" key="4">
    <source>
        <dbReference type="ARBA" id="ARBA00022692"/>
    </source>
</evidence>
<dbReference type="Gene3D" id="2.170.130.10">
    <property type="entry name" value="TonB-dependent receptor, plug domain"/>
    <property type="match status" value="1"/>
</dbReference>
<sequence>MKNSIFLFIFYISSQIIIANNPEKTINGKVIDEDNNPIPFANVYIENSTIGTNSSVDGSFILSDFTHKKVILVVKSIGYTEKKIPVDFSKSNSILLNIKLEEEKIGLNEVVVKAETKATQINKSGFAVTSVDVKPLETRPLELNDVLEQTPGLKVRRDGGLGSQTTFNLNGMSGRAVRIFIDGVPMESFGSSYSVNSIPVSLIERVDVYKGVVPVELGNDALGGAINIVTKQLNPNDKKNIFNGNASYQYGSFNTHRGDVIANWRNGKSGLTSRLSMFYNYSDNDYKVWSDEIKIRDYNEFLPDGSRNPNYLKVVEQGVKVRRFHDAYKSKGAKFDMGVTGKRWADQLLYSINLSDDYKELQHGPRMIKPYGERFTESKTIAHSIKYLKKDLFIDNLTFSLDGQYSLSQRSVVDTTTNNYNWYGEIIPPVAGVTPVPGEAGTATLNVDDNENYVARASAQYQFNQQHSLGVNYSYNRYVRSSDDEMQAAELRNYGSTNTITKQIAGATYQQILLDEKLRNSFFVKYYNNLLEQHRIEQSGSTYDTLNFRRPDDNWGYGAASSYELNDRVRINFSIEKAIRLVNTNEVFGNVSDEIVASTDLEPEKSMNVNLGGIFALHRDGLTELSLTTNLFLRDTYDRIRRNIIVSGDDSYSVFQNIGHVNSKGIEAQLDYKIAQKWHFMLQGYYLDSRFLEKYSSNGSENLNYKSREPNMPYLTANASASYNLGDLFRQGDFINIAWYSSYIHEFDFDWSIIGNQNKPVVPTQFINDVSISYRFANRRTTLAVDARNIFNTMAFDNFAVQKPGASIAAKFSYRF</sequence>
<dbReference type="EMBL" id="JAGUCO010000036">
    <property type="protein sequence ID" value="MBS2101041.1"/>
    <property type="molecule type" value="Genomic_DNA"/>
</dbReference>
<dbReference type="Pfam" id="PF14905">
    <property type="entry name" value="OMP_b-brl_3"/>
    <property type="match status" value="1"/>
</dbReference>
<dbReference type="Gene3D" id="2.60.40.1120">
    <property type="entry name" value="Carboxypeptidase-like, regulatory domain"/>
    <property type="match status" value="1"/>
</dbReference>
<proteinExistence type="inferred from homology"/>
<gene>
    <name evidence="11" type="ORF">KEM10_22340</name>
</gene>
<dbReference type="InterPro" id="IPR037066">
    <property type="entry name" value="Plug_dom_sf"/>
</dbReference>
<protein>
    <submittedName>
        <fullName evidence="11">TonB-dependent receptor</fullName>
    </submittedName>
</protein>
<evidence type="ECO:0000256" key="7">
    <source>
        <dbReference type="ARBA" id="ARBA00023237"/>
    </source>
</evidence>
<accession>A0ABS5K348</accession>
<evidence type="ECO:0000259" key="10">
    <source>
        <dbReference type="Pfam" id="PF14905"/>
    </source>
</evidence>
<reference evidence="11 12" key="1">
    <citation type="journal article" date="2015" name="Int. J. Syst. Evol. Microbiol.">
        <title>Carboxylicivirga linearis sp. nov., isolated from a sea cucumber culture pond.</title>
        <authorList>
            <person name="Wang F.Q."/>
            <person name="Zhou Y.X."/>
            <person name="Lin X.Z."/>
            <person name="Chen G.J."/>
            <person name="Du Z.J."/>
        </authorList>
    </citation>
    <scope>NUCLEOTIDE SEQUENCE [LARGE SCALE GENOMIC DNA]</scope>
    <source>
        <strain evidence="11 12">FB218</strain>
    </source>
</reference>
<comment type="caution">
    <text evidence="11">The sequence shown here is derived from an EMBL/GenBank/DDBJ whole genome shotgun (WGS) entry which is preliminary data.</text>
</comment>
<keyword evidence="12" id="KW-1185">Reference proteome</keyword>
<dbReference type="InterPro" id="IPR041700">
    <property type="entry name" value="OMP_b-brl_3"/>
</dbReference>
<dbReference type="Gene3D" id="2.40.170.20">
    <property type="entry name" value="TonB-dependent receptor, beta-barrel domain"/>
    <property type="match status" value="1"/>
</dbReference>
<dbReference type="InterPro" id="IPR036942">
    <property type="entry name" value="Beta-barrel_TonB_sf"/>
</dbReference>
<keyword evidence="6 8" id="KW-0472">Membrane</keyword>
<dbReference type="SUPFAM" id="SSF56935">
    <property type="entry name" value="Porins"/>
    <property type="match status" value="1"/>
</dbReference>
<dbReference type="InterPro" id="IPR012910">
    <property type="entry name" value="Plug_dom"/>
</dbReference>
<dbReference type="PANTHER" id="PTHR30069:SF29">
    <property type="entry name" value="HEMOGLOBIN AND HEMOGLOBIN-HAPTOGLOBIN-BINDING PROTEIN 1-RELATED"/>
    <property type="match status" value="1"/>
</dbReference>
<dbReference type="InterPro" id="IPR039426">
    <property type="entry name" value="TonB-dep_rcpt-like"/>
</dbReference>
<dbReference type="SUPFAM" id="SSF49464">
    <property type="entry name" value="Carboxypeptidase regulatory domain-like"/>
    <property type="match status" value="1"/>
</dbReference>
<name>A0ABS5K348_9BACT</name>
<feature type="domain" description="TonB-dependent receptor plug" evidence="9">
    <location>
        <begin position="123"/>
        <end position="225"/>
    </location>
</feature>
<organism evidence="11 12">
    <name type="scientific">Carboxylicivirga linearis</name>
    <dbReference type="NCBI Taxonomy" id="1628157"/>
    <lineage>
        <taxon>Bacteria</taxon>
        <taxon>Pseudomonadati</taxon>
        <taxon>Bacteroidota</taxon>
        <taxon>Bacteroidia</taxon>
        <taxon>Marinilabiliales</taxon>
        <taxon>Marinilabiliaceae</taxon>
        <taxon>Carboxylicivirga</taxon>
    </lineage>
</organism>
<evidence type="ECO:0000256" key="1">
    <source>
        <dbReference type="ARBA" id="ARBA00004571"/>
    </source>
</evidence>
<evidence type="ECO:0000256" key="5">
    <source>
        <dbReference type="ARBA" id="ARBA00022729"/>
    </source>
</evidence>
<dbReference type="Proteomes" id="UP000708576">
    <property type="component" value="Unassembled WGS sequence"/>
</dbReference>
<keyword evidence="3 8" id="KW-1134">Transmembrane beta strand</keyword>
<keyword evidence="4 8" id="KW-0812">Transmembrane</keyword>
<dbReference type="RefSeq" id="WP_212220050.1">
    <property type="nucleotide sequence ID" value="NZ_JAGUCO010000036.1"/>
</dbReference>
<comment type="subcellular location">
    <subcellularLocation>
        <location evidence="1 8">Cell outer membrane</location>
        <topology evidence="1 8">Multi-pass membrane protein</topology>
    </subcellularLocation>
</comment>
<dbReference type="Pfam" id="PF13715">
    <property type="entry name" value="CarbopepD_reg_2"/>
    <property type="match status" value="1"/>
</dbReference>
<keyword evidence="7 8" id="KW-0998">Cell outer membrane</keyword>
<dbReference type="PANTHER" id="PTHR30069">
    <property type="entry name" value="TONB-DEPENDENT OUTER MEMBRANE RECEPTOR"/>
    <property type="match status" value="1"/>
</dbReference>
<evidence type="ECO:0000259" key="9">
    <source>
        <dbReference type="Pfam" id="PF07715"/>
    </source>
</evidence>
<keyword evidence="2 8" id="KW-0813">Transport</keyword>
<dbReference type="PROSITE" id="PS52016">
    <property type="entry name" value="TONB_DEPENDENT_REC_3"/>
    <property type="match status" value="1"/>
</dbReference>
<dbReference type="Pfam" id="PF07715">
    <property type="entry name" value="Plug"/>
    <property type="match status" value="1"/>
</dbReference>
<evidence type="ECO:0000256" key="2">
    <source>
        <dbReference type="ARBA" id="ARBA00022448"/>
    </source>
</evidence>
<evidence type="ECO:0000256" key="6">
    <source>
        <dbReference type="ARBA" id="ARBA00023136"/>
    </source>
</evidence>
<keyword evidence="5" id="KW-0732">Signal</keyword>
<feature type="domain" description="Outer membrane protein beta-barrel" evidence="10">
    <location>
        <begin position="597"/>
        <end position="798"/>
    </location>
</feature>
<evidence type="ECO:0000256" key="3">
    <source>
        <dbReference type="ARBA" id="ARBA00022452"/>
    </source>
</evidence>
<dbReference type="InterPro" id="IPR008969">
    <property type="entry name" value="CarboxyPept-like_regulatory"/>
</dbReference>
<keyword evidence="11" id="KW-0675">Receptor</keyword>
<comment type="similarity">
    <text evidence="8">Belongs to the TonB-dependent receptor family.</text>
</comment>